<reference evidence="2" key="1">
    <citation type="submission" date="2022-01" db="EMBL/GenBank/DDBJ databases">
        <authorList>
            <person name="King R."/>
        </authorList>
    </citation>
    <scope>NUCLEOTIDE SEQUENCE</scope>
</reference>
<proteinExistence type="predicted"/>
<evidence type="ECO:0000256" key="1">
    <source>
        <dbReference type="SAM" id="MobiDB-lite"/>
    </source>
</evidence>
<protein>
    <submittedName>
        <fullName evidence="2">Uncharacterized protein</fullName>
    </submittedName>
</protein>
<dbReference type="AlphaFoldDB" id="A0A9P0HEY9"/>
<keyword evidence="3" id="KW-1185">Reference proteome</keyword>
<evidence type="ECO:0000313" key="3">
    <source>
        <dbReference type="Proteomes" id="UP001152798"/>
    </source>
</evidence>
<sequence length="205" mass="23675">MKEMNKNKYGRKEKEKKNDKKRIREAKRFPRRCDGRTRGSIVLFAPQRILRVPLGFPGLGGLFLIIADRSLRRDKTWMTGRPRELRQSETWSTSNVHPEGCVNAPLTDQTRPPGYYHTLVSSCTFFFEVPYREEMALLLGETAFLLEASVYSLSPPPHPCYRRNGFLVLIKASVESAVPLRFAFSRESYVLFHLKGFLIDPLHTI</sequence>
<organism evidence="2 3">
    <name type="scientific">Nezara viridula</name>
    <name type="common">Southern green stink bug</name>
    <name type="synonym">Cimex viridulus</name>
    <dbReference type="NCBI Taxonomy" id="85310"/>
    <lineage>
        <taxon>Eukaryota</taxon>
        <taxon>Metazoa</taxon>
        <taxon>Ecdysozoa</taxon>
        <taxon>Arthropoda</taxon>
        <taxon>Hexapoda</taxon>
        <taxon>Insecta</taxon>
        <taxon>Pterygota</taxon>
        <taxon>Neoptera</taxon>
        <taxon>Paraneoptera</taxon>
        <taxon>Hemiptera</taxon>
        <taxon>Heteroptera</taxon>
        <taxon>Panheteroptera</taxon>
        <taxon>Pentatomomorpha</taxon>
        <taxon>Pentatomoidea</taxon>
        <taxon>Pentatomidae</taxon>
        <taxon>Pentatominae</taxon>
        <taxon>Nezara</taxon>
    </lineage>
</organism>
<dbReference type="Proteomes" id="UP001152798">
    <property type="component" value="Chromosome 5"/>
</dbReference>
<gene>
    <name evidence="2" type="ORF">NEZAVI_LOCUS10250</name>
</gene>
<name>A0A9P0HEY9_NEZVI</name>
<feature type="compositionally biased region" description="Basic and acidic residues" evidence="1">
    <location>
        <begin position="1"/>
        <end position="18"/>
    </location>
</feature>
<dbReference type="EMBL" id="OV725081">
    <property type="protein sequence ID" value="CAH1401173.1"/>
    <property type="molecule type" value="Genomic_DNA"/>
</dbReference>
<accession>A0A9P0HEY9</accession>
<evidence type="ECO:0000313" key="2">
    <source>
        <dbReference type="EMBL" id="CAH1401173.1"/>
    </source>
</evidence>
<feature type="region of interest" description="Disordered" evidence="1">
    <location>
        <begin position="1"/>
        <end position="28"/>
    </location>
</feature>